<dbReference type="Pfam" id="PF08240">
    <property type="entry name" value="ADH_N"/>
    <property type="match status" value="1"/>
</dbReference>
<evidence type="ECO:0000256" key="35">
    <source>
        <dbReference type="ARBA" id="ARBA00048506"/>
    </source>
</evidence>
<dbReference type="Gene3D" id="3.90.180.10">
    <property type="entry name" value="Medium-chain alcohol dehydrogenases, catalytic domain"/>
    <property type="match status" value="1"/>
</dbReference>
<evidence type="ECO:0000256" key="16">
    <source>
        <dbReference type="ARBA" id="ARBA00023399"/>
    </source>
</evidence>
<dbReference type="InterPro" id="IPR029058">
    <property type="entry name" value="AB_hydrolase_fold"/>
</dbReference>
<dbReference type="CDD" id="cd00833">
    <property type="entry name" value="PKS"/>
    <property type="match status" value="1"/>
</dbReference>
<dbReference type="SUPFAM" id="SSF51735">
    <property type="entry name" value="NAD(P)-binding Rossmann-fold domains"/>
    <property type="match status" value="5"/>
</dbReference>
<evidence type="ECO:0000256" key="48">
    <source>
        <dbReference type="ARBA" id="ARBA00049521"/>
    </source>
</evidence>
<comment type="catalytic activity">
    <reaction evidence="39">
        <text>hexadecanoyl-[ACP] + H2O = hexadecanoate + holo-[ACP] + H(+)</text>
        <dbReference type="Rhea" id="RHEA:41932"/>
        <dbReference type="Rhea" id="RHEA-COMP:9652"/>
        <dbReference type="Rhea" id="RHEA-COMP:9685"/>
        <dbReference type="ChEBI" id="CHEBI:7896"/>
        <dbReference type="ChEBI" id="CHEBI:15377"/>
        <dbReference type="ChEBI" id="CHEBI:15378"/>
        <dbReference type="ChEBI" id="CHEBI:64479"/>
        <dbReference type="ChEBI" id="CHEBI:78483"/>
        <dbReference type="EC" id="3.1.2.14"/>
    </reaction>
    <physiologicalReaction direction="left-to-right" evidence="39">
        <dbReference type="Rhea" id="RHEA:41933"/>
    </physiologicalReaction>
</comment>
<evidence type="ECO:0000256" key="41">
    <source>
        <dbReference type="ARBA" id="ARBA00049019"/>
    </source>
</evidence>
<comment type="catalytic activity">
    <reaction evidence="41">
        <text>(2E)-octadecenoyl-[ACP] + NADPH + H(+) = octadecanoyl-[ACP] + NADP(+)</text>
        <dbReference type="Rhea" id="RHEA:41928"/>
        <dbReference type="Rhea" id="RHEA-COMP:9655"/>
        <dbReference type="Rhea" id="RHEA-COMP:9656"/>
        <dbReference type="ChEBI" id="CHEBI:15378"/>
        <dbReference type="ChEBI" id="CHEBI:57783"/>
        <dbReference type="ChEBI" id="CHEBI:58349"/>
        <dbReference type="ChEBI" id="CHEBI:78489"/>
        <dbReference type="ChEBI" id="CHEBI:78495"/>
    </reaction>
    <physiologicalReaction direction="left-to-right" evidence="41">
        <dbReference type="Rhea" id="RHEA:41929"/>
    </physiologicalReaction>
</comment>
<evidence type="ECO:0000259" key="53">
    <source>
        <dbReference type="PROSITE" id="PS52019"/>
    </source>
</evidence>
<dbReference type="PROSITE" id="PS52004">
    <property type="entry name" value="KS3_2"/>
    <property type="match status" value="1"/>
</dbReference>
<evidence type="ECO:0000256" key="29">
    <source>
        <dbReference type="ARBA" id="ARBA00047953"/>
    </source>
</evidence>
<evidence type="ECO:0000256" key="38">
    <source>
        <dbReference type="ARBA" id="ARBA00048691"/>
    </source>
</evidence>
<proteinExistence type="predicted"/>
<evidence type="ECO:0000256" key="15">
    <source>
        <dbReference type="ARBA" id="ARBA00023398"/>
    </source>
</evidence>
<comment type="catalytic activity">
    <reaction evidence="43">
        <text>(2E)-tetradecenoyl-[ACP] + NADPH + H(+) = tetradecanoyl-[ACP] + NADP(+)</text>
        <dbReference type="Rhea" id="RHEA:41896"/>
        <dbReference type="Rhea" id="RHEA-COMP:9647"/>
        <dbReference type="Rhea" id="RHEA-COMP:9648"/>
        <dbReference type="ChEBI" id="CHEBI:15378"/>
        <dbReference type="ChEBI" id="CHEBI:57783"/>
        <dbReference type="ChEBI" id="CHEBI:58349"/>
        <dbReference type="ChEBI" id="CHEBI:78475"/>
        <dbReference type="ChEBI" id="CHEBI:78477"/>
    </reaction>
    <physiologicalReaction direction="left-to-right" evidence="43">
        <dbReference type="Rhea" id="RHEA:41897"/>
    </physiologicalReaction>
</comment>
<comment type="catalytic activity">
    <reaction evidence="11">
        <text>(3R)-hydroxydodecanoyl-[ACP] = (2E)-dodecenoyl-[ACP] + H2O</text>
        <dbReference type="Rhea" id="RHEA:41876"/>
        <dbReference type="Rhea" id="RHEA-COMP:9642"/>
        <dbReference type="Rhea" id="RHEA-COMP:9643"/>
        <dbReference type="ChEBI" id="CHEBI:15377"/>
        <dbReference type="ChEBI" id="CHEBI:78470"/>
        <dbReference type="ChEBI" id="CHEBI:78472"/>
    </reaction>
    <physiologicalReaction direction="left-to-right" evidence="11">
        <dbReference type="Rhea" id="RHEA:41877"/>
    </physiologicalReaction>
</comment>
<dbReference type="EMBL" id="JBIRYO010000054">
    <property type="protein sequence ID" value="MFI2478727.1"/>
    <property type="molecule type" value="Genomic_DNA"/>
</dbReference>
<dbReference type="InterPro" id="IPR036291">
    <property type="entry name" value="NAD(P)-bd_dom_sf"/>
</dbReference>
<comment type="catalytic activity">
    <reaction evidence="33">
        <text>tetradecanoyl-[ACP] + H2O = tetradecanoate + holo-[ACP] + H(+)</text>
        <dbReference type="Rhea" id="RHEA:30123"/>
        <dbReference type="Rhea" id="RHEA-COMP:9648"/>
        <dbReference type="Rhea" id="RHEA-COMP:9685"/>
        <dbReference type="ChEBI" id="CHEBI:15377"/>
        <dbReference type="ChEBI" id="CHEBI:15378"/>
        <dbReference type="ChEBI" id="CHEBI:30807"/>
        <dbReference type="ChEBI" id="CHEBI:64479"/>
        <dbReference type="ChEBI" id="CHEBI:78477"/>
        <dbReference type="EC" id="3.1.2.14"/>
    </reaction>
    <physiologicalReaction direction="left-to-right" evidence="33">
        <dbReference type="Rhea" id="RHEA:30124"/>
    </physiologicalReaction>
</comment>
<dbReference type="InterPro" id="IPR014031">
    <property type="entry name" value="Ketoacyl_synth_C"/>
</dbReference>
<dbReference type="CDD" id="cd08956">
    <property type="entry name" value="KR_3_FAS_SDR_x"/>
    <property type="match status" value="2"/>
</dbReference>
<comment type="catalytic activity">
    <reaction evidence="47">
        <text>butanoyl-[ACP] + malonyl-[ACP] + H(+) = 3-oxohexanoyl-[ACP] + holo-[ACP] + CO2</text>
        <dbReference type="Rhea" id="RHEA:41820"/>
        <dbReference type="Rhea" id="RHEA-COMP:9623"/>
        <dbReference type="Rhea" id="RHEA-COMP:9628"/>
        <dbReference type="Rhea" id="RHEA-COMP:9629"/>
        <dbReference type="Rhea" id="RHEA-COMP:9685"/>
        <dbReference type="ChEBI" id="CHEBI:15378"/>
        <dbReference type="ChEBI" id="CHEBI:16526"/>
        <dbReference type="ChEBI" id="CHEBI:64479"/>
        <dbReference type="ChEBI" id="CHEBI:78449"/>
        <dbReference type="ChEBI" id="CHEBI:78454"/>
        <dbReference type="ChEBI" id="CHEBI:78456"/>
    </reaction>
    <physiologicalReaction direction="left-to-right" evidence="47">
        <dbReference type="Rhea" id="RHEA:41821"/>
    </physiologicalReaction>
</comment>
<comment type="catalytic activity">
    <reaction evidence="12">
        <text>(3R)-hydroxyhexanoyl-[ACP] = (2E)-hexenoyl-[ACP] + H2O</text>
        <dbReference type="Rhea" id="RHEA:41828"/>
        <dbReference type="Rhea" id="RHEA-COMP:9630"/>
        <dbReference type="Rhea" id="RHEA-COMP:9631"/>
        <dbReference type="ChEBI" id="CHEBI:15377"/>
        <dbReference type="ChEBI" id="CHEBI:78457"/>
        <dbReference type="ChEBI" id="CHEBI:78458"/>
    </reaction>
    <physiologicalReaction direction="left-to-right" evidence="12">
        <dbReference type="Rhea" id="RHEA:41829"/>
    </physiologicalReaction>
</comment>
<evidence type="ECO:0000256" key="21">
    <source>
        <dbReference type="ARBA" id="ARBA00047394"/>
    </source>
</evidence>
<dbReference type="SUPFAM" id="SSF47336">
    <property type="entry name" value="ACP-like"/>
    <property type="match status" value="1"/>
</dbReference>
<dbReference type="InterPro" id="IPR013154">
    <property type="entry name" value="ADH-like_N"/>
</dbReference>
<evidence type="ECO:0000313" key="55">
    <source>
        <dbReference type="Proteomes" id="UP001611415"/>
    </source>
</evidence>
<dbReference type="InterPro" id="IPR016039">
    <property type="entry name" value="Thiolase-like"/>
</dbReference>
<comment type="catalytic activity">
    <reaction evidence="10">
        <text>(3R)-hydroxyoctanoyl-[ACP] = (2E)-octenoyl-[ACP] + H2O</text>
        <dbReference type="Rhea" id="RHEA:41844"/>
        <dbReference type="Rhea" id="RHEA-COMP:9634"/>
        <dbReference type="Rhea" id="RHEA-COMP:9635"/>
        <dbReference type="ChEBI" id="CHEBI:15377"/>
        <dbReference type="ChEBI" id="CHEBI:78461"/>
        <dbReference type="ChEBI" id="CHEBI:78462"/>
    </reaction>
    <physiologicalReaction direction="left-to-right" evidence="10">
        <dbReference type="Rhea" id="RHEA:41845"/>
    </physiologicalReaction>
</comment>
<feature type="domain" description="Ketosynthase family 3 (KS3)" evidence="52">
    <location>
        <begin position="891"/>
        <end position="1307"/>
    </location>
</feature>
<evidence type="ECO:0000256" key="42">
    <source>
        <dbReference type="ARBA" id="ARBA00049109"/>
    </source>
</evidence>
<dbReference type="PANTHER" id="PTHR43775:SF51">
    <property type="entry name" value="INACTIVE PHENOLPHTHIOCEROL SYNTHESIS POLYKETIDE SYNTHASE TYPE I PKS1-RELATED"/>
    <property type="match status" value="1"/>
</dbReference>
<keyword evidence="7" id="KW-0456">Lyase</keyword>
<comment type="catalytic activity">
    <reaction evidence="30">
        <text>acetyl-[ACP] + malonyl-[ACP] + H(+) = 3-oxobutanoyl-[ACP] + holo-[ACP] + CO2</text>
        <dbReference type="Rhea" id="RHEA:41800"/>
        <dbReference type="Rhea" id="RHEA-COMP:9621"/>
        <dbReference type="Rhea" id="RHEA-COMP:9623"/>
        <dbReference type="Rhea" id="RHEA-COMP:9625"/>
        <dbReference type="Rhea" id="RHEA-COMP:9685"/>
        <dbReference type="ChEBI" id="CHEBI:15378"/>
        <dbReference type="ChEBI" id="CHEBI:16526"/>
        <dbReference type="ChEBI" id="CHEBI:64479"/>
        <dbReference type="ChEBI" id="CHEBI:78446"/>
        <dbReference type="ChEBI" id="CHEBI:78449"/>
        <dbReference type="ChEBI" id="CHEBI:78450"/>
    </reaction>
    <physiologicalReaction direction="left-to-right" evidence="30">
        <dbReference type="Rhea" id="RHEA:41801"/>
    </physiologicalReaction>
</comment>
<evidence type="ECO:0000256" key="40">
    <source>
        <dbReference type="ARBA" id="ARBA00048935"/>
    </source>
</evidence>
<dbReference type="Pfam" id="PF14765">
    <property type="entry name" value="PS-DH"/>
    <property type="match status" value="1"/>
</dbReference>
<feature type="domain" description="PKS/mFAS DH" evidence="53">
    <location>
        <begin position="1790"/>
        <end position="2066"/>
    </location>
</feature>
<sequence length="2884" mass="301642">MAESGNDLYAIRWSSLATPPPAPATAFAGWSQAVSSGAESAPPPVLLLDCRRRAGSGGTSTASTPTDLRAATNAVLSALQTFSSEDRFASCTLLVLTRDAVRVGGEEDTDLPGAAIWGLVRSAQSEDPGRIVLADIDAEREDGAEAGLAEIVSAVVATGEPQVAIRAGVLHAARLNRVSQRDDLVVPEAEHWRLAITDKGTFDGLTLAADPRFGRTLEAGEVRIAARAAGLNFRDVLICLGMYPDAEALIGSEMAGVVVEVGAGVTDLAPGDRVMGLADGGAAPVVVADRRQVTHVPEGWSFAEAAATPVVFLTAYYALRDLADVRAGERLLVHAATGGVGMAAIQLARYWGLEVYVTASRPKWKTLREWGFDDAHIADSRTLDFEEKFASATGGLGMDVVLDSLADDFVDASLRLLPRGGRFLEMGKTDIRDPERIAADHPGVAYRAFETGEAGADRIHRMWMELGALFDSGAIGRLLVRAWDIRQTPEALRFFAQARHVGKLVLTMPTATDAHGTVLVTGGTGGLGQLIAKHLVSDHGVRSLVLTSRQGMAAPGAAELVAELTDLGASARVAACDMADRAAVAELLSSMPEDVPLTGVVHAAGVLDDGVISSLTPERLDGVLAAKADSAWHLHELTAQRDLSMFVVFSSAAGVVGSPGQGNYAAANMFLDGLAASRRAQGMPALSIAWGLWSSATGMTSHLPGTGTGRTGQDGFPALSTEQGLRLFDAALRQPHAEIVAVRIDSAALSVPSRPAPPLLRDLLRGSQRARAASVSAEVDATAALRSRLTGRTEEEQHRIVLDVVRTQVAVVLGHAGPAAVDPDRAFRDLGFDSLSAVEVRNRLKSVTGLSLPATLVFDYPSAAVLAEHLRTLMNGDEAPRLPVAASARVDEPVAIVGMGCRFPGGVGSPGDLWGVVSGGVDAVSGFPVDRGWDVGGLFDPVPGVVGKSYTRRGGFLSGAGDFDAGFFGISPREALAMDPQQRLLLEVSWEALESAGVDPSGLRGTQTGVFAGVIYHDYGMAGGAGVQPGSVVSGRVSYTLGLEGPAVSVDTACSSSLVAMHLAMQSLRSGECSMALAGGVTVMATPAVFVEFSRQRGLSADGRCKAFAEAADGFGSSEGVGVLVLERLSDAVRNGHEVLAVVRGSAVNQDGASNGLTAPNGPSQQRVIRAALANAGLSPADVDVVEAHGTGTVLGDPIEAQAIIATYGQRDAAAEPLWLGSLKSNIGHAQAAAGVGGVIKMVEAIRRGVLPATLHVDEPTSKVEWSAGRVELLTESRAWPDNGHPRRAGVSSFGISGTNAHVILEQAPPREPEAAAPSDAPPVIVADTADQPVAWVLSARDRAALGEQARRLLDHVTARADLSALDVGFSLAGRTTFGHRAALVGSGRAELVERLRGLIEGRPDSGLIVRTAGAGSRTAFVFPGQGSQWIGMGRELMATAPVFAARMRECCEVFAPLVDWSLLDVVRGTEDAASLDRVDVVQPVLFAVMVSLAELWRSVGVVPDAVVGHSQGEIAAACVAGALSLADAARVVIVRSAMLARGLAGAGGMLSVSLPAAEVEQRLARWGGRAGVAAVNGPTSTVVSGARDALAEFLSSCAAEGIRARRIPVDYMAHSPRVEILRTDLVAALSDVRPRSSEIAFYSTVTGTSVDTAGLDAEYWYRNLRDVVRFEDVTRVLFADGYRAFVEVSPHPVLTVGTQETLDSAGATETEVVVAGSIRRGEGGWDRFLGGAAELFAAGAEVDWSSVFAGRGAERVQLPTYAFQRQRYWLSAADGSADVTGSGLGTVTHPLLGAVLSSPASGGVVVTGRLSVAAQPWLADHVVAGRMLFAGTGFLELAVRAGDQVGCGTVHELTLHAPLVLNSETATRIQVVVAAPDDGLRSVSIYSCAEHAEVEDEWTLHAQGMLGALPTDPVPAAVLTSWPPEGADPVPVAGLYERLLDSGYDYGPVFQGLRRVWRRADELFAEVALPESAVEEAGRFGLHPALLDAALQAVFTDDAVASTPTLPFAWQGVTLHATGATMLRVRITRAELGSGAGVEVADGDGRPVLTAQSLTSRPVSVEHLLAAGGTGAAGLLRLRWTDVPVPVGAAPMSVGAWDDLDTGEHAQVVVADFGGGAGPDAVHAETHRALEYVQRWSAEPRFAGSTLVIQTRGAVGLDGDPITDPAGAAVWGLVRSAQREDPGRIVLLDTGVEDVDADLSGVLATGEPQLIIRDGRLYGARLTRVPAPAPEHDAVASFGAEGTVLITGGTGALGALLARHLVSAHGVRRLLLTSRRGPDAPGAAELRAELIGLGAEARIVACDASDRESVAELLARIPAEHPLTGIVHTAGVLDDGVIGSLTPERISSVLAPKTDAAVHLHELTEGMRLSAFVLFSSAAGAIGAPGQGNYAAANAALDALAAYRRARGLPAVSIGWGLWAESSGLTGHLDAGDVARLTRGGFAAIGTEQALELFDTAIRAEYVHVLATQVDTTALRTLARNEQLPPLFAELAPTVRRGAKALWEDSDLRERLRTMDNDGQRRAILETVRAQLAIVLGHSGPEAIDADRALLELGFDSLSAIAVRNRLRKATRLSLPATLIFDHPTPASLAEHLHMLVREVQGDKRSQFGESEAGDDFSQAYADAKRMGTLDAFYGGLRNGAEERQKFDSHLYISLPKPVLLADGPGDIQILCIPSLTPAGGVSQYVRLASEFSGKNRILGIPLLGFRRGEQLPATPDAAMKMLAEIVIDASAGRPIVLAGFSSGGAVAHAVAAHIENDPRADVVGVVLIDSYGHNSIDTFGDVLGMADSFSLFDKERVGDIDRFGCEGMIGWEALCRSFDFREIGCSELFMQCQIPLRAGLPPAEPWYPSQLVRKIASDHLSVGADGAFEVANFIKDWMGALR</sequence>
<dbReference type="SMART" id="SM00829">
    <property type="entry name" value="PKS_ER"/>
    <property type="match status" value="1"/>
</dbReference>
<evidence type="ECO:0000256" key="10">
    <source>
        <dbReference type="ARBA" id="ARBA00023332"/>
    </source>
</evidence>
<evidence type="ECO:0000256" key="50">
    <source>
        <dbReference type="PROSITE-ProRule" id="PRU01363"/>
    </source>
</evidence>
<comment type="catalytic activity">
    <reaction evidence="23">
        <text>3-oxodecanoyl-[ACP] + NADPH + H(+) = (3R)-hydroxydecanoyl-[ACP] + NADP(+)</text>
        <dbReference type="Rhea" id="RHEA:41856"/>
        <dbReference type="Rhea" id="RHEA-COMP:9637"/>
        <dbReference type="Rhea" id="RHEA-COMP:9638"/>
        <dbReference type="ChEBI" id="CHEBI:15378"/>
        <dbReference type="ChEBI" id="CHEBI:57783"/>
        <dbReference type="ChEBI" id="CHEBI:58349"/>
        <dbReference type="ChEBI" id="CHEBI:78464"/>
        <dbReference type="ChEBI" id="CHEBI:78466"/>
    </reaction>
    <physiologicalReaction direction="left-to-right" evidence="23">
        <dbReference type="Rhea" id="RHEA:41857"/>
    </physiologicalReaction>
</comment>
<comment type="catalytic activity">
    <reaction evidence="15">
        <text>(3R)-hydroxytetradecanoyl-[ACP] = (2E)-tetradecenoyl-[ACP] + H2O</text>
        <dbReference type="Rhea" id="RHEA:41892"/>
        <dbReference type="Rhea" id="RHEA-COMP:9646"/>
        <dbReference type="Rhea" id="RHEA-COMP:9647"/>
        <dbReference type="ChEBI" id="CHEBI:15377"/>
        <dbReference type="ChEBI" id="CHEBI:78474"/>
        <dbReference type="ChEBI" id="CHEBI:78475"/>
    </reaction>
    <physiologicalReaction direction="left-to-right" evidence="15">
        <dbReference type="Rhea" id="RHEA:41893"/>
    </physiologicalReaction>
</comment>
<comment type="catalytic activity">
    <reaction evidence="28">
        <text>(2E)-hexenoyl-[ACP] + NADPH + H(+) = hexanoyl-[ACP] + NADP(+)</text>
        <dbReference type="Rhea" id="RHEA:41832"/>
        <dbReference type="Rhea" id="RHEA-COMP:9631"/>
        <dbReference type="Rhea" id="RHEA-COMP:9632"/>
        <dbReference type="ChEBI" id="CHEBI:15378"/>
        <dbReference type="ChEBI" id="CHEBI:57783"/>
        <dbReference type="ChEBI" id="CHEBI:58349"/>
        <dbReference type="ChEBI" id="CHEBI:78458"/>
        <dbReference type="ChEBI" id="CHEBI:78459"/>
    </reaction>
    <physiologicalReaction direction="left-to-right" evidence="28">
        <dbReference type="Rhea" id="RHEA:41833"/>
    </physiologicalReaction>
</comment>
<comment type="catalytic activity">
    <reaction evidence="32">
        <text>(2E)-dodecenoyl-[ACP] + NADPH + H(+) = dodecanoyl-[ACP] + NADP(+)</text>
        <dbReference type="Rhea" id="RHEA:41880"/>
        <dbReference type="Rhea" id="RHEA-COMP:9643"/>
        <dbReference type="Rhea" id="RHEA-COMP:9644"/>
        <dbReference type="ChEBI" id="CHEBI:15378"/>
        <dbReference type="ChEBI" id="CHEBI:57783"/>
        <dbReference type="ChEBI" id="CHEBI:58349"/>
        <dbReference type="ChEBI" id="CHEBI:65264"/>
        <dbReference type="ChEBI" id="CHEBI:78472"/>
    </reaction>
    <physiologicalReaction direction="left-to-right" evidence="32">
        <dbReference type="Rhea" id="RHEA:41881"/>
    </physiologicalReaction>
</comment>
<dbReference type="InterPro" id="IPR049900">
    <property type="entry name" value="PKS_mFAS_DH"/>
</dbReference>
<comment type="catalytic activity">
    <reaction evidence="20">
        <text>3-oxooctadecanoyl-[ACP] + NADPH + H(+) = (3R)-hydroxyoctadecanoyl-[ACP] + NADP(+)</text>
        <dbReference type="Rhea" id="RHEA:41920"/>
        <dbReference type="Rhea" id="RHEA-COMP:9653"/>
        <dbReference type="Rhea" id="RHEA-COMP:9654"/>
        <dbReference type="ChEBI" id="CHEBI:15378"/>
        <dbReference type="ChEBI" id="CHEBI:57783"/>
        <dbReference type="ChEBI" id="CHEBI:58349"/>
        <dbReference type="ChEBI" id="CHEBI:78487"/>
        <dbReference type="ChEBI" id="CHEBI:78488"/>
    </reaction>
    <physiologicalReaction direction="left-to-right" evidence="20">
        <dbReference type="Rhea" id="RHEA:41921"/>
    </physiologicalReaction>
</comment>
<reference evidence="54 55" key="1">
    <citation type="submission" date="2024-10" db="EMBL/GenBank/DDBJ databases">
        <title>The Natural Products Discovery Center: Release of the First 8490 Sequenced Strains for Exploring Actinobacteria Biosynthetic Diversity.</title>
        <authorList>
            <person name="Kalkreuter E."/>
            <person name="Kautsar S.A."/>
            <person name="Yang D."/>
            <person name="Bader C.D."/>
            <person name="Teijaro C.N."/>
            <person name="Fluegel L."/>
            <person name="Davis C.M."/>
            <person name="Simpson J.R."/>
            <person name="Lauterbach L."/>
            <person name="Steele A.D."/>
            <person name="Gui C."/>
            <person name="Meng S."/>
            <person name="Li G."/>
            <person name="Viehrig K."/>
            <person name="Ye F."/>
            <person name="Su P."/>
            <person name="Kiefer A.F."/>
            <person name="Nichols A."/>
            <person name="Cepeda A.J."/>
            <person name="Yan W."/>
            <person name="Fan B."/>
            <person name="Jiang Y."/>
            <person name="Adhikari A."/>
            <person name="Zheng C.-J."/>
            <person name="Schuster L."/>
            <person name="Cowan T.M."/>
            <person name="Smanski M.J."/>
            <person name="Chevrette M.G."/>
            <person name="De Carvalho L.P.S."/>
            <person name="Shen B."/>
        </authorList>
    </citation>
    <scope>NUCLEOTIDE SEQUENCE [LARGE SCALE GENOMIC DNA]</scope>
    <source>
        <strain evidence="54 55">NPDC019275</strain>
    </source>
</reference>
<dbReference type="Gene3D" id="3.10.129.110">
    <property type="entry name" value="Polyketide synthase dehydratase"/>
    <property type="match status" value="1"/>
</dbReference>
<comment type="catalytic activity">
    <reaction evidence="49">
        <text>octanoyl-[ACP] + malonyl-[ACP] + H(+) = 3-oxodecanoyl-[ACP] + holo-[ACP] + CO2</text>
        <dbReference type="Rhea" id="RHEA:41852"/>
        <dbReference type="Rhea" id="RHEA-COMP:9623"/>
        <dbReference type="Rhea" id="RHEA-COMP:9636"/>
        <dbReference type="Rhea" id="RHEA-COMP:9637"/>
        <dbReference type="Rhea" id="RHEA-COMP:9685"/>
        <dbReference type="ChEBI" id="CHEBI:15378"/>
        <dbReference type="ChEBI" id="CHEBI:16526"/>
        <dbReference type="ChEBI" id="CHEBI:64479"/>
        <dbReference type="ChEBI" id="CHEBI:78449"/>
        <dbReference type="ChEBI" id="CHEBI:78463"/>
        <dbReference type="ChEBI" id="CHEBI:78464"/>
    </reaction>
    <physiologicalReaction direction="left-to-right" evidence="49">
        <dbReference type="Rhea" id="RHEA:41853"/>
    </physiologicalReaction>
</comment>
<dbReference type="InterPro" id="IPR042104">
    <property type="entry name" value="PKS_dehydratase_sf"/>
</dbReference>
<dbReference type="InterPro" id="IPR014043">
    <property type="entry name" value="Acyl_transferase_dom"/>
</dbReference>
<evidence type="ECO:0000256" key="4">
    <source>
        <dbReference type="ARBA" id="ARBA00022679"/>
    </source>
</evidence>
<dbReference type="PROSITE" id="PS00012">
    <property type="entry name" value="PHOSPHOPANTETHEINE"/>
    <property type="match status" value="2"/>
</dbReference>
<dbReference type="Pfam" id="PF00109">
    <property type="entry name" value="ketoacyl-synt"/>
    <property type="match status" value="1"/>
</dbReference>
<evidence type="ECO:0000259" key="51">
    <source>
        <dbReference type="PROSITE" id="PS50075"/>
    </source>
</evidence>
<keyword evidence="55" id="KW-1185">Reference proteome</keyword>
<keyword evidence="5" id="KW-0702">S-nitrosylation</keyword>
<feature type="domain" description="Carrier" evidence="51">
    <location>
        <begin position="799"/>
        <end position="874"/>
    </location>
</feature>
<evidence type="ECO:0000256" key="31">
    <source>
        <dbReference type="ARBA" id="ARBA00048051"/>
    </source>
</evidence>
<dbReference type="SMART" id="SM00823">
    <property type="entry name" value="PKS_PP"/>
    <property type="match status" value="2"/>
</dbReference>
<dbReference type="InterPro" id="IPR036736">
    <property type="entry name" value="ACP-like_sf"/>
</dbReference>
<dbReference type="InterPro" id="IPR009081">
    <property type="entry name" value="PP-bd_ACP"/>
</dbReference>
<keyword evidence="6" id="KW-0663">Pyridoxal phosphate</keyword>
<evidence type="ECO:0000256" key="27">
    <source>
        <dbReference type="ARBA" id="ARBA00047810"/>
    </source>
</evidence>
<comment type="catalytic activity">
    <reaction evidence="36">
        <text>3-oxohexanoyl-[ACP] + NADPH + H(+) = (3R)-hydroxyhexanoyl-[ACP] + NADP(+)</text>
        <dbReference type="Rhea" id="RHEA:41824"/>
        <dbReference type="Rhea" id="RHEA-COMP:9629"/>
        <dbReference type="Rhea" id="RHEA-COMP:9630"/>
        <dbReference type="ChEBI" id="CHEBI:15378"/>
        <dbReference type="ChEBI" id="CHEBI:57783"/>
        <dbReference type="ChEBI" id="CHEBI:58349"/>
        <dbReference type="ChEBI" id="CHEBI:78456"/>
        <dbReference type="ChEBI" id="CHEBI:78457"/>
    </reaction>
    <physiologicalReaction direction="left-to-right" evidence="36">
        <dbReference type="Rhea" id="RHEA:41825"/>
    </physiologicalReaction>
</comment>
<evidence type="ECO:0000256" key="17">
    <source>
        <dbReference type="ARBA" id="ARBA00023401"/>
    </source>
</evidence>
<dbReference type="InterPro" id="IPR018201">
    <property type="entry name" value="Ketoacyl_synth_AS"/>
</dbReference>
<evidence type="ECO:0000256" key="7">
    <source>
        <dbReference type="ARBA" id="ARBA00023239"/>
    </source>
</evidence>
<comment type="catalytic activity">
    <reaction evidence="37">
        <text>a 2,3-saturated acyl-[ACP] + NADP(+) = a (2E)-enoyl-[ACP] + NADPH + H(+)</text>
        <dbReference type="Rhea" id="RHEA:22564"/>
        <dbReference type="Rhea" id="RHEA-COMP:9925"/>
        <dbReference type="Rhea" id="RHEA-COMP:9926"/>
        <dbReference type="ChEBI" id="CHEBI:15378"/>
        <dbReference type="ChEBI" id="CHEBI:57783"/>
        <dbReference type="ChEBI" id="CHEBI:58349"/>
        <dbReference type="ChEBI" id="CHEBI:78784"/>
        <dbReference type="ChEBI" id="CHEBI:78785"/>
        <dbReference type="EC" id="1.3.1.39"/>
    </reaction>
    <physiologicalReaction direction="right-to-left" evidence="37">
        <dbReference type="Rhea" id="RHEA:22566"/>
    </physiologicalReaction>
</comment>
<evidence type="ECO:0000256" key="1">
    <source>
        <dbReference type="ARBA" id="ARBA00005189"/>
    </source>
</evidence>
<evidence type="ECO:0000256" key="9">
    <source>
        <dbReference type="ARBA" id="ARBA00023315"/>
    </source>
</evidence>
<dbReference type="Gene3D" id="3.40.50.720">
    <property type="entry name" value="NAD(P)-binding Rossmann-like Domain"/>
    <property type="match status" value="2"/>
</dbReference>
<dbReference type="SMART" id="SM00824">
    <property type="entry name" value="PKS_TE"/>
    <property type="match status" value="1"/>
</dbReference>
<dbReference type="Gene3D" id="3.40.47.10">
    <property type="match status" value="1"/>
</dbReference>
<comment type="catalytic activity">
    <reaction evidence="24">
        <text>tetradecanoyl-[ACP] + malonyl-[ACP] + H(+) = 3-oxohexadecanoyl-[ACP] + holo-[ACP] + CO2</text>
        <dbReference type="Rhea" id="RHEA:41900"/>
        <dbReference type="Rhea" id="RHEA-COMP:9623"/>
        <dbReference type="Rhea" id="RHEA-COMP:9648"/>
        <dbReference type="Rhea" id="RHEA-COMP:9649"/>
        <dbReference type="Rhea" id="RHEA-COMP:9685"/>
        <dbReference type="ChEBI" id="CHEBI:15378"/>
        <dbReference type="ChEBI" id="CHEBI:16526"/>
        <dbReference type="ChEBI" id="CHEBI:64479"/>
        <dbReference type="ChEBI" id="CHEBI:78449"/>
        <dbReference type="ChEBI" id="CHEBI:78477"/>
        <dbReference type="ChEBI" id="CHEBI:78478"/>
    </reaction>
    <physiologicalReaction direction="left-to-right" evidence="24">
        <dbReference type="Rhea" id="RHEA:41901"/>
    </physiologicalReaction>
</comment>
<dbReference type="InterPro" id="IPR020807">
    <property type="entry name" value="PKS_DH"/>
</dbReference>
<keyword evidence="9" id="KW-0012">Acyltransferase</keyword>
<dbReference type="InterPro" id="IPR020806">
    <property type="entry name" value="PKS_PP-bd"/>
</dbReference>
<comment type="catalytic activity">
    <reaction evidence="31">
        <text>hexadecanoyl-[ACP] + malonyl-[ACP] + H(+) = 3-oxooctadecanoyl-[ACP] + holo-[ACP] + CO2</text>
        <dbReference type="Rhea" id="RHEA:41916"/>
        <dbReference type="Rhea" id="RHEA-COMP:9623"/>
        <dbReference type="Rhea" id="RHEA-COMP:9652"/>
        <dbReference type="Rhea" id="RHEA-COMP:9653"/>
        <dbReference type="Rhea" id="RHEA-COMP:9685"/>
        <dbReference type="ChEBI" id="CHEBI:15378"/>
        <dbReference type="ChEBI" id="CHEBI:16526"/>
        <dbReference type="ChEBI" id="CHEBI:64479"/>
        <dbReference type="ChEBI" id="CHEBI:78449"/>
        <dbReference type="ChEBI" id="CHEBI:78483"/>
        <dbReference type="ChEBI" id="CHEBI:78487"/>
    </reaction>
    <physiologicalReaction direction="left-to-right" evidence="31">
        <dbReference type="Rhea" id="RHEA:41917"/>
    </physiologicalReaction>
</comment>
<keyword evidence="4" id="KW-0808">Transferase</keyword>
<dbReference type="SMART" id="SM01294">
    <property type="entry name" value="PKS_PP_betabranch"/>
    <property type="match status" value="2"/>
</dbReference>
<evidence type="ECO:0000256" key="46">
    <source>
        <dbReference type="ARBA" id="ARBA00049422"/>
    </source>
</evidence>
<dbReference type="Pfam" id="PF16197">
    <property type="entry name" value="KAsynt_C_assoc"/>
    <property type="match status" value="1"/>
</dbReference>
<evidence type="ECO:0000256" key="18">
    <source>
        <dbReference type="ARBA" id="ARBA00023402"/>
    </source>
</evidence>
<evidence type="ECO:0000256" key="11">
    <source>
        <dbReference type="ARBA" id="ARBA00023351"/>
    </source>
</evidence>
<comment type="catalytic activity">
    <reaction evidence="16">
        <text>(3R)-hydroxyoctadecanoyl-[ACP] = (2E)-octadecenoyl-[ACP] + H2O</text>
        <dbReference type="Rhea" id="RHEA:41924"/>
        <dbReference type="Rhea" id="RHEA-COMP:9654"/>
        <dbReference type="Rhea" id="RHEA-COMP:9655"/>
        <dbReference type="ChEBI" id="CHEBI:15377"/>
        <dbReference type="ChEBI" id="CHEBI:78488"/>
        <dbReference type="ChEBI" id="CHEBI:78489"/>
    </reaction>
    <physiologicalReaction direction="left-to-right" evidence="16">
        <dbReference type="Rhea" id="RHEA:41925"/>
    </physiologicalReaction>
</comment>
<comment type="catalytic activity">
    <reaction evidence="42">
        <text>decanoyl-[ACP] + malonyl-[ACP] + H(+) = 3-oxododecanoyl-[ACP] + holo-[ACP] + CO2</text>
        <dbReference type="Rhea" id="RHEA:41868"/>
        <dbReference type="Rhea" id="RHEA-COMP:9623"/>
        <dbReference type="Rhea" id="RHEA-COMP:9640"/>
        <dbReference type="Rhea" id="RHEA-COMP:9641"/>
        <dbReference type="Rhea" id="RHEA-COMP:9685"/>
        <dbReference type="ChEBI" id="CHEBI:15378"/>
        <dbReference type="ChEBI" id="CHEBI:16526"/>
        <dbReference type="ChEBI" id="CHEBI:64479"/>
        <dbReference type="ChEBI" id="CHEBI:78449"/>
        <dbReference type="ChEBI" id="CHEBI:78468"/>
        <dbReference type="ChEBI" id="CHEBI:78469"/>
    </reaction>
    <physiologicalReaction direction="left-to-right" evidence="42">
        <dbReference type="Rhea" id="RHEA:41869"/>
    </physiologicalReaction>
</comment>
<dbReference type="InterPro" id="IPR049552">
    <property type="entry name" value="PKS_DH_N"/>
</dbReference>
<evidence type="ECO:0000256" key="12">
    <source>
        <dbReference type="ARBA" id="ARBA00023373"/>
    </source>
</evidence>
<comment type="catalytic activity">
    <reaction evidence="35">
        <text>a fatty acyl-[ACP] + malonyl-[ACP] + H(+) = a 3-oxoacyl-[ACP] + holo-[ACP] + CO2</text>
        <dbReference type="Rhea" id="RHEA:22836"/>
        <dbReference type="Rhea" id="RHEA-COMP:9623"/>
        <dbReference type="Rhea" id="RHEA-COMP:9685"/>
        <dbReference type="Rhea" id="RHEA-COMP:9916"/>
        <dbReference type="Rhea" id="RHEA-COMP:14125"/>
        <dbReference type="ChEBI" id="CHEBI:15378"/>
        <dbReference type="ChEBI" id="CHEBI:16526"/>
        <dbReference type="ChEBI" id="CHEBI:64479"/>
        <dbReference type="ChEBI" id="CHEBI:78449"/>
        <dbReference type="ChEBI" id="CHEBI:78776"/>
        <dbReference type="ChEBI" id="CHEBI:138651"/>
        <dbReference type="EC" id="2.3.1.41"/>
    </reaction>
    <physiologicalReaction direction="left-to-right" evidence="35">
        <dbReference type="Rhea" id="RHEA:22837"/>
    </physiologicalReaction>
</comment>
<dbReference type="PROSITE" id="PS52019">
    <property type="entry name" value="PKS_MFAS_DH"/>
    <property type="match status" value="1"/>
</dbReference>
<comment type="catalytic activity">
    <reaction evidence="40">
        <text>3-oxotetradecanoyl-[ACP] + NADPH + H(+) = (3R)-hydroxytetradecanoyl-[ACP] + NADP(+)</text>
        <dbReference type="Rhea" id="RHEA:41888"/>
        <dbReference type="Rhea" id="RHEA-COMP:9645"/>
        <dbReference type="Rhea" id="RHEA-COMP:9646"/>
        <dbReference type="ChEBI" id="CHEBI:15378"/>
        <dbReference type="ChEBI" id="CHEBI:57783"/>
        <dbReference type="ChEBI" id="CHEBI:58349"/>
        <dbReference type="ChEBI" id="CHEBI:78473"/>
        <dbReference type="ChEBI" id="CHEBI:78474"/>
    </reaction>
    <physiologicalReaction direction="left-to-right" evidence="40">
        <dbReference type="Rhea" id="RHEA:41889"/>
    </physiologicalReaction>
</comment>
<organism evidence="54 55">
    <name type="scientific">Nocardia xishanensis</name>
    <dbReference type="NCBI Taxonomy" id="238964"/>
    <lineage>
        <taxon>Bacteria</taxon>
        <taxon>Bacillati</taxon>
        <taxon>Actinomycetota</taxon>
        <taxon>Actinomycetes</taxon>
        <taxon>Mycobacteriales</taxon>
        <taxon>Nocardiaceae</taxon>
        <taxon>Nocardia</taxon>
    </lineage>
</organism>
<dbReference type="InterPro" id="IPR057326">
    <property type="entry name" value="KR_dom"/>
</dbReference>
<evidence type="ECO:0000256" key="13">
    <source>
        <dbReference type="ARBA" id="ARBA00023388"/>
    </source>
</evidence>
<keyword evidence="2" id="KW-0596">Phosphopantetheine</keyword>
<dbReference type="SUPFAM" id="SSF55048">
    <property type="entry name" value="Probable ACP-binding domain of malonyl-CoA ACP transacylase"/>
    <property type="match status" value="1"/>
</dbReference>
<comment type="catalytic activity">
    <reaction evidence="17">
        <text>(3R)-hydroxyhexadecanoyl-[ACP] = (2E)-hexadecenoyl-[ACP] + H2O</text>
        <dbReference type="Rhea" id="RHEA:41908"/>
        <dbReference type="Rhea" id="RHEA-COMP:9650"/>
        <dbReference type="Rhea" id="RHEA-COMP:9651"/>
        <dbReference type="ChEBI" id="CHEBI:15377"/>
        <dbReference type="ChEBI" id="CHEBI:78480"/>
        <dbReference type="ChEBI" id="CHEBI:78481"/>
    </reaction>
    <physiologicalReaction direction="left-to-right" evidence="17">
        <dbReference type="Rhea" id="RHEA:41909"/>
    </physiologicalReaction>
</comment>
<evidence type="ECO:0000259" key="52">
    <source>
        <dbReference type="PROSITE" id="PS52004"/>
    </source>
</evidence>
<evidence type="ECO:0000256" key="25">
    <source>
        <dbReference type="ARBA" id="ARBA00047500"/>
    </source>
</evidence>
<comment type="catalytic activity">
    <reaction evidence="34">
        <text>(2E)-octenoyl-[ACP] + NADPH + H(+) = octanoyl-[ACP] + NADP(+)</text>
        <dbReference type="Rhea" id="RHEA:41848"/>
        <dbReference type="Rhea" id="RHEA-COMP:9635"/>
        <dbReference type="Rhea" id="RHEA-COMP:9636"/>
        <dbReference type="ChEBI" id="CHEBI:15378"/>
        <dbReference type="ChEBI" id="CHEBI:57783"/>
        <dbReference type="ChEBI" id="CHEBI:58349"/>
        <dbReference type="ChEBI" id="CHEBI:78462"/>
        <dbReference type="ChEBI" id="CHEBI:78463"/>
    </reaction>
    <physiologicalReaction direction="left-to-right" evidence="34">
        <dbReference type="Rhea" id="RHEA:41849"/>
    </physiologicalReaction>
</comment>
<dbReference type="PANTHER" id="PTHR43775">
    <property type="entry name" value="FATTY ACID SYNTHASE"/>
    <property type="match status" value="1"/>
</dbReference>
<feature type="active site" description="Proton donor; for dehydratase activity" evidence="50">
    <location>
        <position position="1989"/>
    </location>
</feature>
<evidence type="ECO:0000256" key="44">
    <source>
        <dbReference type="ARBA" id="ARBA00049263"/>
    </source>
</evidence>
<evidence type="ECO:0000256" key="43">
    <source>
        <dbReference type="ARBA" id="ARBA00049171"/>
    </source>
</evidence>
<dbReference type="InterPro" id="IPR049551">
    <property type="entry name" value="PKS_DH_C"/>
</dbReference>
<dbReference type="CDD" id="cd05195">
    <property type="entry name" value="enoyl_red"/>
    <property type="match status" value="1"/>
</dbReference>
<keyword evidence="8" id="KW-0511">Multifunctional enzyme</keyword>
<evidence type="ECO:0000256" key="14">
    <source>
        <dbReference type="ARBA" id="ARBA00023394"/>
    </source>
</evidence>
<evidence type="ECO:0000256" key="26">
    <source>
        <dbReference type="ARBA" id="ARBA00047578"/>
    </source>
</evidence>
<comment type="catalytic activity">
    <reaction evidence="25">
        <text>(2E)-butenoyl-[ACP] + NADPH + H(+) = butanoyl-[ACP] + NADP(+)</text>
        <dbReference type="Rhea" id="RHEA:41812"/>
        <dbReference type="Rhea" id="RHEA-COMP:9627"/>
        <dbReference type="Rhea" id="RHEA-COMP:9628"/>
        <dbReference type="ChEBI" id="CHEBI:15378"/>
        <dbReference type="ChEBI" id="CHEBI:57783"/>
        <dbReference type="ChEBI" id="CHEBI:58349"/>
        <dbReference type="ChEBI" id="CHEBI:78453"/>
        <dbReference type="ChEBI" id="CHEBI:78454"/>
    </reaction>
    <physiologicalReaction direction="left-to-right" evidence="25">
        <dbReference type="Rhea" id="RHEA:41813"/>
    </physiologicalReaction>
</comment>
<dbReference type="InterPro" id="IPR001227">
    <property type="entry name" value="Ac_transferase_dom_sf"/>
</dbReference>
<dbReference type="InterPro" id="IPR006162">
    <property type="entry name" value="Ppantetheine_attach_site"/>
</dbReference>
<dbReference type="Pfam" id="PF00550">
    <property type="entry name" value="PP-binding"/>
    <property type="match status" value="2"/>
</dbReference>
<feature type="region of interest" description="C-terminal hotdog fold" evidence="50">
    <location>
        <begin position="1928"/>
        <end position="2066"/>
    </location>
</feature>
<evidence type="ECO:0000256" key="20">
    <source>
        <dbReference type="ARBA" id="ARBA00047300"/>
    </source>
</evidence>
<dbReference type="Pfam" id="PF13602">
    <property type="entry name" value="ADH_zinc_N_2"/>
    <property type="match status" value="1"/>
</dbReference>
<feature type="domain" description="Carrier" evidence="51">
    <location>
        <begin position="2523"/>
        <end position="2598"/>
    </location>
</feature>
<comment type="catalytic activity">
    <reaction evidence="45">
        <text>3-oxohexadecanoyl-[ACP] + NADPH + H(+) = (3R)-hydroxyhexadecanoyl-[ACP] + NADP(+)</text>
        <dbReference type="Rhea" id="RHEA:41904"/>
        <dbReference type="Rhea" id="RHEA-COMP:9649"/>
        <dbReference type="Rhea" id="RHEA-COMP:9650"/>
        <dbReference type="ChEBI" id="CHEBI:15378"/>
        <dbReference type="ChEBI" id="CHEBI:57783"/>
        <dbReference type="ChEBI" id="CHEBI:58349"/>
        <dbReference type="ChEBI" id="CHEBI:78478"/>
        <dbReference type="ChEBI" id="CHEBI:78480"/>
    </reaction>
    <physiologicalReaction direction="left-to-right" evidence="45">
        <dbReference type="Rhea" id="RHEA:41905"/>
    </physiologicalReaction>
</comment>
<accession>A0ABW7XC62</accession>
<dbReference type="Pfam" id="PF00698">
    <property type="entry name" value="Acyl_transf_1"/>
    <property type="match status" value="1"/>
</dbReference>
<comment type="function">
    <text evidence="19">Fatty acid synthetase is a multifunctional enzyme that catalyzes the de novo biosynthesis of long-chain saturated fatty acids starting from acetyl-CoA and malonyl-CoA in the presence of NADPH. This multifunctional protein contains 7 catalytic activities and a site for the binding of the prosthetic group 4'-phosphopantetheine of the acyl carrier protein ([ACP]) domain.</text>
</comment>
<dbReference type="SMART" id="SM00826">
    <property type="entry name" value="PKS_DH"/>
    <property type="match status" value="1"/>
</dbReference>
<evidence type="ECO:0000256" key="49">
    <source>
        <dbReference type="ARBA" id="ARBA00049533"/>
    </source>
</evidence>
<dbReference type="SMART" id="SM00822">
    <property type="entry name" value="PKS_KR"/>
    <property type="match status" value="2"/>
</dbReference>
<comment type="catalytic activity">
    <reaction evidence="29">
        <text>3-oxobutanoyl-[ACP] + NADPH + H(+) = (3R)-hydroxybutanoyl-[ACP] + NADP(+)</text>
        <dbReference type="Rhea" id="RHEA:41804"/>
        <dbReference type="Rhea" id="RHEA-COMP:9625"/>
        <dbReference type="Rhea" id="RHEA-COMP:9626"/>
        <dbReference type="ChEBI" id="CHEBI:15378"/>
        <dbReference type="ChEBI" id="CHEBI:57783"/>
        <dbReference type="ChEBI" id="CHEBI:58349"/>
        <dbReference type="ChEBI" id="CHEBI:78450"/>
        <dbReference type="ChEBI" id="CHEBI:78451"/>
    </reaction>
    <physiologicalReaction direction="left-to-right" evidence="29">
        <dbReference type="Rhea" id="RHEA:41805"/>
    </physiologicalReaction>
</comment>
<evidence type="ECO:0000256" key="22">
    <source>
        <dbReference type="ARBA" id="ARBA00047400"/>
    </source>
</evidence>
<dbReference type="SUPFAM" id="SSF53901">
    <property type="entry name" value="Thiolase-like"/>
    <property type="match status" value="1"/>
</dbReference>
<dbReference type="SUPFAM" id="SSF52151">
    <property type="entry name" value="FabD/lysophospholipase-like"/>
    <property type="match status" value="1"/>
</dbReference>
<evidence type="ECO:0000256" key="37">
    <source>
        <dbReference type="ARBA" id="ARBA00048650"/>
    </source>
</evidence>
<evidence type="ECO:0000256" key="19">
    <source>
        <dbReference type="ARBA" id="ARBA00023442"/>
    </source>
</evidence>
<comment type="catalytic activity">
    <reaction evidence="14">
        <text>a (3R)-hydroxyacyl-[ACP] = a (2E)-enoyl-[ACP] + H2O</text>
        <dbReference type="Rhea" id="RHEA:13097"/>
        <dbReference type="Rhea" id="RHEA-COMP:9925"/>
        <dbReference type="Rhea" id="RHEA-COMP:9945"/>
        <dbReference type="ChEBI" id="CHEBI:15377"/>
        <dbReference type="ChEBI" id="CHEBI:78784"/>
        <dbReference type="ChEBI" id="CHEBI:78827"/>
        <dbReference type="EC" id="4.2.1.59"/>
    </reaction>
    <physiologicalReaction direction="left-to-right" evidence="14">
        <dbReference type="Rhea" id="RHEA:13098"/>
    </physiologicalReaction>
</comment>
<evidence type="ECO:0000256" key="30">
    <source>
        <dbReference type="ARBA" id="ARBA00047961"/>
    </source>
</evidence>
<dbReference type="RefSeq" id="WP_397096371.1">
    <property type="nucleotide sequence ID" value="NZ_JBIRYO010000054.1"/>
</dbReference>
<dbReference type="Pfam" id="PF21089">
    <property type="entry name" value="PKS_DH_N"/>
    <property type="match status" value="1"/>
</dbReference>
<evidence type="ECO:0000256" key="5">
    <source>
        <dbReference type="ARBA" id="ARBA00022799"/>
    </source>
</evidence>
<evidence type="ECO:0000256" key="8">
    <source>
        <dbReference type="ARBA" id="ARBA00023268"/>
    </source>
</evidence>
<dbReference type="Gene3D" id="3.40.50.1820">
    <property type="entry name" value="alpha/beta hydrolase"/>
    <property type="match status" value="1"/>
</dbReference>
<dbReference type="PROSITE" id="PS50075">
    <property type="entry name" value="CARRIER"/>
    <property type="match status" value="2"/>
</dbReference>
<evidence type="ECO:0000256" key="23">
    <source>
        <dbReference type="ARBA" id="ARBA00047440"/>
    </source>
</evidence>
<dbReference type="PROSITE" id="PS00606">
    <property type="entry name" value="KS3_1"/>
    <property type="match status" value="1"/>
</dbReference>
<dbReference type="SMART" id="SM00825">
    <property type="entry name" value="PKS_KS"/>
    <property type="match status" value="1"/>
</dbReference>
<evidence type="ECO:0000256" key="34">
    <source>
        <dbReference type="ARBA" id="ARBA00048420"/>
    </source>
</evidence>
<evidence type="ECO:0000256" key="2">
    <source>
        <dbReference type="ARBA" id="ARBA00022450"/>
    </source>
</evidence>
<comment type="catalytic activity">
    <reaction evidence="27">
        <text>(2E)-hexadecenoyl-[ACP] + NADPH + H(+) = hexadecanoyl-[ACP] + NADP(+)</text>
        <dbReference type="Rhea" id="RHEA:41912"/>
        <dbReference type="Rhea" id="RHEA-COMP:9651"/>
        <dbReference type="Rhea" id="RHEA-COMP:9652"/>
        <dbReference type="ChEBI" id="CHEBI:15378"/>
        <dbReference type="ChEBI" id="CHEBI:57783"/>
        <dbReference type="ChEBI" id="CHEBI:58349"/>
        <dbReference type="ChEBI" id="CHEBI:78481"/>
        <dbReference type="ChEBI" id="CHEBI:78483"/>
    </reaction>
    <physiologicalReaction direction="left-to-right" evidence="27">
        <dbReference type="Rhea" id="RHEA:41913"/>
    </physiologicalReaction>
</comment>
<dbReference type="Proteomes" id="UP001611415">
    <property type="component" value="Unassembled WGS sequence"/>
</dbReference>
<evidence type="ECO:0000256" key="45">
    <source>
        <dbReference type="ARBA" id="ARBA00049414"/>
    </source>
</evidence>
<dbReference type="InterPro" id="IPR020802">
    <property type="entry name" value="TesA-like"/>
</dbReference>
<evidence type="ECO:0000256" key="3">
    <source>
        <dbReference type="ARBA" id="ARBA00022553"/>
    </source>
</evidence>
<evidence type="ECO:0000256" key="24">
    <source>
        <dbReference type="ARBA" id="ARBA00047451"/>
    </source>
</evidence>
<dbReference type="Gene3D" id="3.40.366.10">
    <property type="entry name" value="Malonyl-Coenzyme A Acyl Carrier Protein, domain 2"/>
    <property type="match status" value="1"/>
</dbReference>
<dbReference type="SUPFAM" id="SSF50129">
    <property type="entry name" value="GroES-like"/>
    <property type="match status" value="1"/>
</dbReference>
<dbReference type="InterPro" id="IPR013968">
    <property type="entry name" value="PKS_KR"/>
</dbReference>
<dbReference type="Pfam" id="PF22953">
    <property type="entry name" value="SpnB_Rossmann"/>
    <property type="match status" value="2"/>
</dbReference>
<comment type="catalytic activity">
    <reaction evidence="18">
        <text>(3R)-hydroxybutanoyl-[ACP] = (2E)-butenoyl-[ACP] + H2O</text>
        <dbReference type="Rhea" id="RHEA:41808"/>
        <dbReference type="Rhea" id="RHEA-COMP:9626"/>
        <dbReference type="Rhea" id="RHEA-COMP:9627"/>
        <dbReference type="ChEBI" id="CHEBI:15377"/>
        <dbReference type="ChEBI" id="CHEBI:78451"/>
        <dbReference type="ChEBI" id="CHEBI:78453"/>
    </reaction>
    <physiologicalReaction direction="left-to-right" evidence="18">
        <dbReference type="Rhea" id="RHEA:41809"/>
    </physiologicalReaction>
</comment>
<dbReference type="SMART" id="SM00827">
    <property type="entry name" value="PKS_AT"/>
    <property type="match status" value="1"/>
</dbReference>
<dbReference type="InterPro" id="IPR016036">
    <property type="entry name" value="Malonyl_transacylase_ACP-bd"/>
</dbReference>
<dbReference type="InterPro" id="IPR032821">
    <property type="entry name" value="PKS_assoc"/>
</dbReference>
<dbReference type="Gene3D" id="3.30.70.3290">
    <property type="match status" value="1"/>
</dbReference>
<dbReference type="InterPro" id="IPR055123">
    <property type="entry name" value="SpnB-like_Rossmann"/>
</dbReference>
<comment type="catalytic activity">
    <reaction evidence="26">
        <text>dodecanoyl-[ACP] + malonyl-[ACP] + H(+) = 3-oxotetradecanoyl-[ACP] + holo-[ACP] + CO2</text>
        <dbReference type="Rhea" id="RHEA:41884"/>
        <dbReference type="Rhea" id="RHEA-COMP:9623"/>
        <dbReference type="Rhea" id="RHEA-COMP:9644"/>
        <dbReference type="Rhea" id="RHEA-COMP:9645"/>
        <dbReference type="Rhea" id="RHEA-COMP:9685"/>
        <dbReference type="ChEBI" id="CHEBI:15378"/>
        <dbReference type="ChEBI" id="CHEBI:16526"/>
        <dbReference type="ChEBI" id="CHEBI:64479"/>
        <dbReference type="ChEBI" id="CHEBI:65264"/>
        <dbReference type="ChEBI" id="CHEBI:78449"/>
        <dbReference type="ChEBI" id="CHEBI:78473"/>
    </reaction>
    <physiologicalReaction direction="left-to-right" evidence="26">
        <dbReference type="Rhea" id="RHEA:41885"/>
    </physiologicalReaction>
</comment>
<evidence type="ECO:0000256" key="6">
    <source>
        <dbReference type="ARBA" id="ARBA00022898"/>
    </source>
</evidence>
<feature type="active site" description="Proton acceptor; for dehydratase activity" evidence="50">
    <location>
        <position position="1822"/>
    </location>
</feature>
<dbReference type="InterPro" id="IPR001031">
    <property type="entry name" value="Thioesterase"/>
</dbReference>
<comment type="catalytic activity">
    <reaction evidence="44">
        <text>3-oxododecanoyl-[ACP] + NADPH + H(+) = (3R)-hydroxydodecanoyl-[ACP] + NADP(+)</text>
        <dbReference type="Rhea" id="RHEA:41872"/>
        <dbReference type="Rhea" id="RHEA-COMP:9641"/>
        <dbReference type="Rhea" id="RHEA-COMP:9642"/>
        <dbReference type="ChEBI" id="CHEBI:15378"/>
        <dbReference type="ChEBI" id="CHEBI:57783"/>
        <dbReference type="ChEBI" id="CHEBI:58349"/>
        <dbReference type="ChEBI" id="CHEBI:78469"/>
        <dbReference type="ChEBI" id="CHEBI:78470"/>
    </reaction>
    <physiologicalReaction direction="left-to-right" evidence="44">
        <dbReference type="Rhea" id="RHEA:41873"/>
    </physiologicalReaction>
</comment>
<dbReference type="InterPro" id="IPR016035">
    <property type="entry name" value="Acyl_Trfase/lysoPLipase"/>
</dbReference>
<comment type="pathway">
    <text evidence="1">Lipid metabolism.</text>
</comment>
<evidence type="ECO:0000256" key="33">
    <source>
        <dbReference type="ARBA" id="ARBA00048289"/>
    </source>
</evidence>
<evidence type="ECO:0000256" key="28">
    <source>
        <dbReference type="ARBA" id="ARBA00047897"/>
    </source>
</evidence>
<dbReference type="Pfam" id="PF02801">
    <property type="entry name" value="Ketoacyl-synt_C"/>
    <property type="match status" value="1"/>
</dbReference>
<dbReference type="InterPro" id="IPR014030">
    <property type="entry name" value="Ketoacyl_synth_N"/>
</dbReference>
<evidence type="ECO:0000313" key="54">
    <source>
        <dbReference type="EMBL" id="MFI2478727.1"/>
    </source>
</evidence>
<evidence type="ECO:0000256" key="39">
    <source>
        <dbReference type="ARBA" id="ARBA00048704"/>
    </source>
</evidence>
<dbReference type="InterPro" id="IPR011032">
    <property type="entry name" value="GroES-like_sf"/>
</dbReference>
<dbReference type="InterPro" id="IPR050091">
    <property type="entry name" value="PKS_NRPS_Biosynth_Enz"/>
</dbReference>
<keyword evidence="3" id="KW-0597">Phosphoprotein</keyword>
<dbReference type="Gene3D" id="3.40.50.11460">
    <property type="match status" value="1"/>
</dbReference>
<dbReference type="InterPro" id="IPR020843">
    <property type="entry name" value="ER"/>
</dbReference>
<comment type="catalytic activity">
    <reaction evidence="13">
        <text>(3R)-hydroxydecanoyl-[ACP] = (2E)-decenoyl-[ACP] + H2O</text>
        <dbReference type="Rhea" id="RHEA:41860"/>
        <dbReference type="Rhea" id="RHEA-COMP:9638"/>
        <dbReference type="Rhea" id="RHEA-COMP:9639"/>
        <dbReference type="ChEBI" id="CHEBI:15377"/>
        <dbReference type="ChEBI" id="CHEBI:78466"/>
        <dbReference type="ChEBI" id="CHEBI:78467"/>
    </reaction>
    <physiologicalReaction direction="left-to-right" evidence="13">
        <dbReference type="Rhea" id="RHEA:41861"/>
    </physiologicalReaction>
</comment>
<evidence type="ECO:0000256" key="32">
    <source>
        <dbReference type="ARBA" id="ARBA00048281"/>
    </source>
</evidence>
<gene>
    <name evidence="54" type="ORF">ACH49W_35795</name>
</gene>
<dbReference type="Pfam" id="PF08659">
    <property type="entry name" value="KR"/>
    <property type="match status" value="2"/>
</dbReference>
<comment type="caution">
    <text evidence="54">The sequence shown here is derived from an EMBL/GenBank/DDBJ whole genome shotgun (WGS) entry which is preliminary data.</text>
</comment>
<dbReference type="Gene3D" id="1.10.1200.10">
    <property type="entry name" value="ACP-like"/>
    <property type="match status" value="2"/>
</dbReference>
<comment type="catalytic activity">
    <reaction evidence="21">
        <text>hexanoyl-[ACP] + malonyl-[ACP] + H(+) = 3-oxooctanoyl-[ACP] + holo-[ACP] + CO2</text>
        <dbReference type="Rhea" id="RHEA:41836"/>
        <dbReference type="Rhea" id="RHEA-COMP:9623"/>
        <dbReference type="Rhea" id="RHEA-COMP:9632"/>
        <dbReference type="Rhea" id="RHEA-COMP:9633"/>
        <dbReference type="Rhea" id="RHEA-COMP:9685"/>
        <dbReference type="ChEBI" id="CHEBI:15378"/>
        <dbReference type="ChEBI" id="CHEBI:16526"/>
        <dbReference type="ChEBI" id="CHEBI:64479"/>
        <dbReference type="ChEBI" id="CHEBI:78449"/>
        <dbReference type="ChEBI" id="CHEBI:78459"/>
        <dbReference type="ChEBI" id="CHEBI:78460"/>
    </reaction>
    <physiologicalReaction direction="left-to-right" evidence="21">
        <dbReference type="Rhea" id="RHEA:41837"/>
    </physiologicalReaction>
</comment>
<comment type="catalytic activity">
    <reaction evidence="46">
        <text>3-oxooctanoyl-[ACP] + NADPH + H(+) = (3R)-hydroxyoctanoyl-[ACP] + NADP(+)</text>
        <dbReference type="Rhea" id="RHEA:41840"/>
        <dbReference type="Rhea" id="RHEA-COMP:9633"/>
        <dbReference type="Rhea" id="RHEA-COMP:9634"/>
        <dbReference type="ChEBI" id="CHEBI:15378"/>
        <dbReference type="ChEBI" id="CHEBI:57783"/>
        <dbReference type="ChEBI" id="CHEBI:58349"/>
        <dbReference type="ChEBI" id="CHEBI:78460"/>
        <dbReference type="ChEBI" id="CHEBI:78461"/>
    </reaction>
    <physiologicalReaction direction="left-to-right" evidence="46">
        <dbReference type="Rhea" id="RHEA:41841"/>
    </physiologicalReaction>
</comment>
<dbReference type="InterPro" id="IPR020841">
    <property type="entry name" value="PKS_Beta-ketoAc_synthase_dom"/>
</dbReference>
<protein>
    <submittedName>
        <fullName evidence="54">SDR family NAD(P)-dependent oxidoreductase</fullName>
    </submittedName>
</protein>
<comment type="catalytic activity">
    <reaction evidence="22">
        <text>a (3R)-hydroxyacyl-[ACP] + NADP(+) = a 3-oxoacyl-[ACP] + NADPH + H(+)</text>
        <dbReference type="Rhea" id="RHEA:17397"/>
        <dbReference type="Rhea" id="RHEA-COMP:9916"/>
        <dbReference type="Rhea" id="RHEA-COMP:9945"/>
        <dbReference type="ChEBI" id="CHEBI:15378"/>
        <dbReference type="ChEBI" id="CHEBI:57783"/>
        <dbReference type="ChEBI" id="CHEBI:58349"/>
        <dbReference type="ChEBI" id="CHEBI:78776"/>
        <dbReference type="ChEBI" id="CHEBI:78827"/>
        <dbReference type="EC" id="1.1.1.100"/>
    </reaction>
    <physiologicalReaction direction="right-to-left" evidence="22">
        <dbReference type="Rhea" id="RHEA:17399"/>
    </physiologicalReaction>
</comment>
<feature type="region of interest" description="N-terminal hotdog fold" evidence="50">
    <location>
        <begin position="1790"/>
        <end position="1914"/>
    </location>
</feature>
<evidence type="ECO:0000256" key="36">
    <source>
        <dbReference type="ARBA" id="ARBA00048571"/>
    </source>
</evidence>
<comment type="catalytic activity">
    <reaction evidence="48">
        <text>(2E)-decenoyl-[ACP] + NADPH + H(+) = decanoyl-[ACP] + NADP(+)</text>
        <dbReference type="Rhea" id="RHEA:41864"/>
        <dbReference type="Rhea" id="RHEA-COMP:9639"/>
        <dbReference type="Rhea" id="RHEA-COMP:9640"/>
        <dbReference type="ChEBI" id="CHEBI:15378"/>
        <dbReference type="ChEBI" id="CHEBI:57783"/>
        <dbReference type="ChEBI" id="CHEBI:58349"/>
        <dbReference type="ChEBI" id="CHEBI:78467"/>
        <dbReference type="ChEBI" id="CHEBI:78468"/>
    </reaction>
    <physiologicalReaction direction="left-to-right" evidence="48">
        <dbReference type="Rhea" id="RHEA:41865"/>
    </physiologicalReaction>
</comment>
<comment type="catalytic activity">
    <reaction evidence="38">
        <text>holo-[ACP] + acetyl-CoA = acetyl-[ACP] + CoA</text>
        <dbReference type="Rhea" id="RHEA:41788"/>
        <dbReference type="Rhea" id="RHEA-COMP:9621"/>
        <dbReference type="Rhea" id="RHEA-COMP:9685"/>
        <dbReference type="ChEBI" id="CHEBI:57287"/>
        <dbReference type="ChEBI" id="CHEBI:57288"/>
        <dbReference type="ChEBI" id="CHEBI:64479"/>
        <dbReference type="ChEBI" id="CHEBI:78446"/>
        <dbReference type="EC" id="2.3.1.38"/>
    </reaction>
    <physiologicalReaction direction="left-to-right" evidence="38">
        <dbReference type="Rhea" id="RHEA:41789"/>
    </physiologicalReaction>
</comment>
<evidence type="ECO:0000256" key="47">
    <source>
        <dbReference type="ARBA" id="ARBA00049449"/>
    </source>
</evidence>
<dbReference type="Pfam" id="PF00975">
    <property type="entry name" value="Thioesterase"/>
    <property type="match status" value="1"/>
</dbReference>
<dbReference type="SUPFAM" id="SSF53474">
    <property type="entry name" value="alpha/beta-Hydrolases"/>
    <property type="match status" value="1"/>
</dbReference>
<name>A0ABW7XC62_9NOCA</name>